<keyword evidence="3" id="KW-1185">Reference proteome</keyword>
<protein>
    <submittedName>
        <fullName evidence="2">Uncharacterized protein</fullName>
    </submittedName>
</protein>
<feature type="transmembrane region" description="Helical" evidence="1">
    <location>
        <begin position="31"/>
        <end position="51"/>
    </location>
</feature>
<dbReference type="AlphaFoldDB" id="A0A919U6I7"/>
<sequence length="143" mass="14775">MVGMAAGTVGAAVAQAAPALGTAEWLAEFLLSPGPAALAAVLAAVLGLVAARARIRADRAVAEDARRGAERAAAVAHHAQVVERNLAQWWEAYTWVTARLGGADDEAFRPVLKALATAADDPVRSALATVAWEQISEREGAEP</sequence>
<evidence type="ECO:0000313" key="2">
    <source>
        <dbReference type="EMBL" id="GIG37044.1"/>
    </source>
</evidence>
<dbReference type="Proteomes" id="UP000642125">
    <property type="component" value="Unassembled WGS sequence"/>
</dbReference>
<proteinExistence type="predicted"/>
<reference evidence="2" key="1">
    <citation type="submission" date="2021-01" db="EMBL/GenBank/DDBJ databases">
        <title>Whole genome shotgun sequence of Cellulomonas pakistanensis NBRC 110800.</title>
        <authorList>
            <person name="Komaki H."/>
            <person name="Tamura T."/>
        </authorList>
    </citation>
    <scope>NUCLEOTIDE SEQUENCE</scope>
    <source>
        <strain evidence="2">NBRC 110800</strain>
    </source>
</reference>
<gene>
    <name evidence="2" type="ORF">Cpa01nite_24250</name>
</gene>
<accession>A0A919U6I7</accession>
<evidence type="ECO:0000256" key="1">
    <source>
        <dbReference type="SAM" id="Phobius"/>
    </source>
</evidence>
<organism evidence="2 3">
    <name type="scientific">Cellulomonas pakistanensis</name>
    <dbReference type="NCBI Taxonomy" id="992287"/>
    <lineage>
        <taxon>Bacteria</taxon>
        <taxon>Bacillati</taxon>
        <taxon>Actinomycetota</taxon>
        <taxon>Actinomycetes</taxon>
        <taxon>Micrococcales</taxon>
        <taxon>Cellulomonadaceae</taxon>
        <taxon>Cellulomonas</taxon>
    </lineage>
</organism>
<name>A0A919U6I7_9CELL</name>
<comment type="caution">
    <text evidence="2">The sequence shown here is derived from an EMBL/GenBank/DDBJ whole genome shotgun (WGS) entry which is preliminary data.</text>
</comment>
<dbReference type="EMBL" id="BONO01000018">
    <property type="protein sequence ID" value="GIG37044.1"/>
    <property type="molecule type" value="Genomic_DNA"/>
</dbReference>
<keyword evidence="1" id="KW-0472">Membrane</keyword>
<keyword evidence="1" id="KW-1133">Transmembrane helix</keyword>
<evidence type="ECO:0000313" key="3">
    <source>
        <dbReference type="Proteomes" id="UP000642125"/>
    </source>
</evidence>
<keyword evidence="1" id="KW-0812">Transmembrane</keyword>